<evidence type="ECO:0000256" key="3">
    <source>
        <dbReference type="ARBA" id="ARBA00022525"/>
    </source>
</evidence>
<dbReference type="PROSITE" id="PS51362">
    <property type="entry name" value="TGF_BETA_2"/>
    <property type="match status" value="1"/>
</dbReference>
<evidence type="ECO:0000313" key="9">
    <source>
        <dbReference type="EMBL" id="KRG07230.1"/>
    </source>
</evidence>
<keyword evidence="3" id="KW-0964">Secreted</keyword>
<dbReference type="eggNOG" id="KOG3900">
    <property type="taxonomic scope" value="Eukaryota"/>
</dbReference>
<evidence type="ECO:0000313" key="10">
    <source>
        <dbReference type="EMBL" id="KRG07231.1"/>
    </source>
</evidence>
<dbReference type="InterPro" id="IPR017948">
    <property type="entry name" value="TGFb_CS"/>
</dbReference>
<evidence type="ECO:0000256" key="7">
    <source>
        <dbReference type="SAM" id="Phobius"/>
    </source>
</evidence>
<dbReference type="Proteomes" id="UP000009192">
    <property type="component" value="Unassembled WGS sequence"/>
</dbReference>
<dbReference type="InterPro" id="IPR029034">
    <property type="entry name" value="Cystine-knot_cytokine"/>
</dbReference>
<comment type="similarity">
    <text evidence="2 6">Belongs to the TGF-beta family.</text>
</comment>
<dbReference type="SMART" id="SM00204">
    <property type="entry name" value="TGFB"/>
    <property type="match status" value="1"/>
</dbReference>
<organism evidence="9 13">
    <name type="scientific">Drosophila mojavensis</name>
    <name type="common">Fruit fly</name>
    <dbReference type="NCBI Taxonomy" id="7230"/>
    <lineage>
        <taxon>Eukaryota</taxon>
        <taxon>Metazoa</taxon>
        <taxon>Ecdysozoa</taxon>
        <taxon>Arthropoda</taxon>
        <taxon>Hexapoda</taxon>
        <taxon>Insecta</taxon>
        <taxon>Pterygota</taxon>
        <taxon>Neoptera</taxon>
        <taxon>Endopterygota</taxon>
        <taxon>Diptera</taxon>
        <taxon>Brachycera</taxon>
        <taxon>Muscomorpha</taxon>
        <taxon>Ephydroidea</taxon>
        <taxon>Drosophilidae</taxon>
        <taxon>Drosophila</taxon>
    </lineage>
</organism>
<keyword evidence="4 6" id="KW-0339">Growth factor</keyword>
<evidence type="ECO:0000256" key="1">
    <source>
        <dbReference type="ARBA" id="ARBA00004613"/>
    </source>
</evidence>
<evidence type="ECO:0000256" key="2">
    <source>
        <dbReference type="ARBA" id="ARBA00006656"/>
    </source>
</evidence>
<dbReference type="InParanoid" id="A0A0Q9XQJ2"/>
<dbReference type="EMBL" id="CH933813">
    <property type="protein sequence ID" value="KRG07235.1"/>
    <property type="molecule type" value="Genomic_DNA"/>
</dbReference>
<protein>
    <submittedName>
        <fullName evidence="9">Uncharacterized protein, isoform B</fullName>
    </submittedName>
    <submittedName>
        <fullName evidence="10">Uncharacterized protein, isoform C</fullName>
    </submittedName>
    <submittedName>
        <fullName evidence="11">Uncharacterized protein, isoform E</fullName>
    </submittedName>
    <submittedName>
        <fullName evidence="12">Uncharacterized protein, isoform H</fullName>
    </submittedName>
</protein>
<gene>
    <name evidence="9" type="primary">Dmoj\GI14061</name>
    <name evidence="9" type="ORF">Dmoj_GI14061</name>
</gene>
<evidence type="ECO:0000256" key="5">
    <source>
        <dbReference type="ARBA" id="ARBA00023157"/>
    </source>
</evidence>
<dbReference type="InterPro" id="IPR001839">
    <property type="entry name" value="TGF-b_C"/>
</dbReference>
<comment type="subcellular location">
    <subcellularLocation>
        <location evidence="1">Secreted</location>
    </subcellularLocation>
</comment>
<dbReference type="GO" id="GO:0060391">
    <property type="term" value="P:positive regulation of SMAD protein signal transduction"/>
    <property type="evidence" value="ECO:0007669"/>
    <property type="project" value="EnsemblMetazoa"/>
</dbReference>
<dbReference type="SUPFAM" id="SSF57501">
    <property type="entry name" value="Cystine-knot cytokines"/>
    <property type="match status" value="1"/>
</dbReference>
<dbReference type="GO" id="GO:0005125">
    <property type="term" value="F:cytokine activity"/>
    <property type="evidence" value="ECO:0007669"/>
    <property type="project" value="TreeGrafter"/>
</dbReference>
<evidence type="ECO:0000256" key="4">
    <source>
        <dbReference type="ARBA" id="ARBA00023030"/>
    </source>
</evidence>
<dbReference type="EMBL" id="CH933813">
    <property type="protein sequence ID" value="KRG07231.1"/>
    <property type="molecule type" value="Genomic_DNA"/>
</dbReference>
<dbReference type="GO" id="GO:0032924">
    <property type="term" value="P:activin receptor signaling pathway"/>
    <property type="evidence" value="ECO:0007669"/>
    <property type="project" value="EnsemblMetazoa"/>
</dbReference>
<keyword evidence="7" id="KW-0472">Membrane</keyword>
<evidence type="ECO:0000313" key="11">
    <source>
        <dbReference type="EMBL" id="KRG07233.1"/>
    </source>
</evidence>
<evidence type="ECO:0000313" key="13">
    <source>
        <dbReference type="Proteomes" id="UP000009192"/>
    </source>
</evidence>
<keyword evidence="5" id="KW-1015">Disulfide bond</keyword>
<dbReference type="GO" id="GO:0050803">
    <property type="term" value="P:regulation of synapse structure or activity"/>
    <property type="evidence" value="ECO:0007669"/>
    <property type="project" value="EnsemblMetazoa"/>
</dbReference>
<dbReference type="GO" id="GO:0070697">
    <property type="term" value="F:activin receptor binding"/>
    <property type="evidence" value="ECO:0007669"/>
    <property type="project" value="EnsemblMetazoa"/>
</dbReference>
<dbReference type="GO" id="GO:0045464">
    <property type="term" value="P:R8 cell fate specification"/>
    <property type="evidence" value="ECO:0007669"/>
    <property type="project" value="EnsemblMetazoa"/>
</dbReference>
<dbReference type="GO" id="GO:0008340">
    <property type="term" value="P:determination of adult lifespan"/>
    <property type="evidence" value="ECO:0007669"/>
    <property type="project" value="EnsemblMetazoa"/>
</dbReference>
<evidence type="ECO:0000313" key="12">
    <source>
        <dbReference type="EMBL" id="KRG07235.1"/>
    </source>
</evidence>
<dbReference type="PROSITE" id="PS00250">
    <property type="entry name" value="TGF_BETA_1"/>
    <property type="match status" value="1"/>
</dbReference>
<sequence>MTSVKETTRLAVNRRGQTDNGKTIDRLTIIDESDCDFDSEYDSDCTNFFLNMSLKKSCQCHSAMKRQQMMMIMRNNRSWQFRLVVTRYASKVLLSILLSIVILASAQEVTRDTEKLLGSNSTESHRNQTHTTAIDTPIIKEHSQSQNQRQSDQLLGQMPASIQGFSVNRNSLISGDSVLQRQLREKAKQDSLESIKMHILMRLNLKKLPNITKPINVPQNILENFYKNYNSSLLNSMWGQKSKPNGAAIPAPNKPGSALYMHEDTVTDSVNVTQNIKQSSNNNSKYEASNRNTSLEMQGDDPNNFKDFQYIYNIEIDKHQTGTMHKATEFTINDDDIEYESILSHINRVYIFPEQPHVRHNRKTDVLRFKFESGSSDISYVTLHLYLRGLEWISIYQPKMLEELSDFQNKEIVVALHRAIRRANNTNYTHKAKIFEFRHKIPTGLGQWVNVDLKPLIGTGAAIDPSQTQEIFIKGVEPWMRPLVVTTDSTAKNPLTVHIEIGSRKKHRRKRSVYLDCTENDHDMRCCRYPLKVNFTSFGWHFVVAPTSFDAYFCSGDCRVGYLEQYPHTHLAALTTSATPCCSPTKMSSLSLLYFDENHQLVLSVIPNMSVEGCSCS</sequence>
<accession>A0A0Q9XQJ2</accession>
<feature type="domain" description="TGF-beta family profile" evidence="8">
    <location>
        <begin position="508"/>
        <end position="617"/>
    </location>
</feature>
<dbReference type="GO" id="GO:0007446">
    <property type="term" value="P:imaginal disc growth"/>
    <property type="evidence" value="ECO:0007669"/>
    <property type="project" value="EnsemblMetazoa"/>
</dbReference>
<dbReference type="AlphaFoldDB" id="A0A0Q9XQJ2"/>
<dbReference type="GO" id="GO:0016319">
    <property type="term" value="P:mushroom body development"/>
    <property type="evidence" value="ECO:0007669"/>
    <property type="project" value="EnsemblMetazoa"/>
</dbReference>
<dbReference type="Pfam" id="PF00019">
    <property type="entry name" value="TGF_beta"/>
    <property type="match status" value="1"/>
</dbReference>
<dbReference type="EMBL" id="CH933813">
    <property type="protein sequence ID" value="KRG07230.1"/>
    <property type="molecule type" value="Genomic_DNA"/>
</dbReference>
<dbReference type="InterPro" id="IPR015615">
    <property type="entry name" value="TGF-beta-rel"/>
</dbReference>
<dbReference type="GO" id="GO:0008083">
    <property type="term" value="F:growth factor activity"/>
    <property type="evidence" value="ECO:0007669"/>
    <property type="project" value="UniProtKB-KW"/>
</dbReference>
<proteinExistence type="inferred from homology"/>
<name>A0A0Q9XQJ2_DROMO</name>
<dbReference type="Gene3D" id="2.10.90.10">
    <property type="entry name" value="Cystine-knot cytokines"/>
    <property type="match status" value="1"/>
</dbReference>
<keyword evidence="13" id="KW-1185">Reference proteome</keyword>
<dbReference type="CDD" id="cd13751">
    <property type="entry name" value="TGF_beta_GDF8_like"/>
    <property type="match status" value="1"/>
</dbReference>
<dbReference type="GO" id="GO:0005615">
    <property type="term" value="C:extracellular space"/>
    <property type="evidence" value="ECO:0007669"/>
    <property type="project" value="TreeGrafter"/>
</dbReference>
<evidence type="ECO:0000259" key="8">
    <source>
        <dbReference type="PROSITE" id="PS51362"/>
    </source>
</evidence>
<evidence type="ECO:0000256" key="6">
    <source>
        <dbReference type="RuleBase" id="RU000354"/>
    </source>
</evidence>
<keyword evidence="7" id="KW-0812">Transmembrane</keyword>
<dbReference type="PANTHER" id="PTHR11848">
    <property type="entry name" value="TGF-BETA FAMILY"/>
    <property type="match status" value="1"/>
</dbReference>
<feature type="transmembrane region" description="Helical" evidence="7">
    <location>
        <begin position="79"/>
        <end position="104"/>
    </location>
</feature>
<reference evidence="9 13" key="1">
    <citation type="journal article" date="2007" name="Nature">
        <title>Evolution of genes and genomes on the Drosophila phylogeny.</title>
        <authorList>
            <consortium name="Drosophila 12 Genomes Consortium"/>
            <person name="Clark A.G."/>
            <person name="Eisen M.B."/>
            <person name="Smith D.R."/>
            <person name="Bergman C.M."/>
            <person name="Oliver B."/>
            <person name="Markow T.A."/>
            <person name="Kaufman T.C."/>
            <person name="Kellis M."/>
            <person name="Gelbart W."/>
            <person name="Iyer V.N."/>
            <person name="Pollard D.A."/>
            <person name="Sackton T.B."/>
            <person name="Larracuente A.M."/>
            <person name="Singh N.D."/>
            <person name="Abad J.P."/>
            <person name="Abt D.N."/>
            <person name="Adryan B."/>
            <person name="Aguade M."/>
            <person name="Akashi H."/>
            <person name="Anderson W.W."/>
            <person name="Aquadro C.F."/>
            <person name="Ardell D.H."/>
            <person name="Arguello R."/>
            <person name="Artieri C.G."/>
            <person name="Barbash D.A."/>
            <person name="Barker D."/>
            <person name="Barsanti P."/>
            <person name="Batterham P."/>
            <person name="Batzoglou S."/>
            <person name="Begun D."/>
            <person name="Bhutkar A."/>
            <person name="Blanco E."/>
            <person name="Bosak S.A."/>
            <person name="Bradley R.K."/>
            <person name="Brand A.D."/>
            <person name="Brent M.R."/>
            <person name="Brooks A.N."/>
            <person name="Brown R.H."/>
            <person name="Butlin R.K."/>
            <person name="Caggese C."/>
            <person name="Calvi B.R."/>
            <person name="Bernardo de Carvalho A."/>
            <person name="Caspi A."/>
            <person name="Castrezana S."/>
            <person name="Celniker S.E."/>
            <person name="Chang J.L."/>
            <person name="Chapple C."/>
            <person name="Chatterji S."/>
            <person name="Chinwalla A."/>
            <person name="Civetta A."/>
            <person name="Clifton S.W."/>
            <person name="Comeron J.M."/>
            <person name="Costello J.C."/>
            <person name="Coyne J.A."/>
            <person name="Daub J."/>
            <person name="David R.G."/>
            <person name="Delcher A.L."/>
            <person name="Delehaunty K."/>
            <person name="Do C.B."/>
            <person name="Ebling H."/>
            <person name="Edwards K."/>
            <person name="Eickbush T."/>
            <person name="Evans J.D."/>
            <person name="Filipski A."/>
            <person name="Findeiss S."/>
            <person name="Freyhult E."/>
            <person name="Fulton L."/>
            <person name="Fulton R."/>
            <person name="Garcia A.C."/>
            <person name="Gardiner A."/>
            <person name="Garfield D.A."/>
            <person name="Garvin B.E."/>
            <person name="Gibson G."/>
            <person name="Gilbert D."/>
            <person name="Gnerre S."/>
            <person name="Godfrey J."/>
            <person name="Good R."/>
            <person name="Gotea V."/>
            <person name="Gravely B."/>
            <person name="Greenberg A.J."/>
            <person name="Griffiths-Jones S."/>
            <person name="Gross S."/>
            <person name="Guigo R."/>
            <person name="Gustafson E.A."/>
            <person name="Haerty W."/>
            <person name="Hahn M.W."/>
            <person name="Halligan D.L."/>
            <person name="Halpern A.L."/>
            <person name="Halter G.M."/>
            <person name="Han M.V."/>
            <person name="Heger A."/>
            <person name="Hillier L."/>
            <person name="Hinrichs A.S."/>
            <person name="Holmes I."/>
            <person name="Hoskins R.A."/>
            <person name="Hubisz M.J."/>
            <person name="Hultmark D."/>
            <person name="Huntley M.A."/>
            <person name="Jaffe D.B."/>
            <person name="Jagadeeshan S."/>
            <person name="Jeck W.R."/>
            <person name="Johnson J."/>
            <person name="Jones C.D."/>
            <person name="Jordan W.C."/>
            <person name="Karpen G.H."/>
            <person name="Kataoka E."/>
            <person name="Keightley P.D."/>
            <person name="Kheradpour P."/>
            <person name="Kirkness E.F."/>
            <person name="Koerich L.B."/>
            <person name="Kristiansen K."/>
            <person name="Kudrna D."/>
            <person name="Kulathinal R.J."/>
            <person name="Kumar S."/>
            <person name="Kwok R."/>
            <person name="Lander E."/>
            <person name="Langley C.H."/>
            <person name="Lapoint R."/>
            <person name="Lazzaro B.P."/>
            <person name="Lee S.J."/>
            <person name="Levesque L."/>
            <person name="Li R."/>
            <person name="Lin C.F."/>
            <person name="Lin M.F."/>
            <person name="Lindblad-Toh K."/>
            <person name="Llopart A."/>
            <person name="Long M."/>
            <person name="Low L."/>
            <person name="Lozovsky E."/>
            <person name="Lu J."/>
            <person name="Luo M."/>
            <person name="Machado C.A."/>
            <person name="Makalowski W."/>
            <person name="Marzo M."/>
            <person name="Matsuda M."/>
            <person name="Matzkin L."/>
            <person name="McAllister B."/>
            <person name="McBride C.S."/>
            <person name="McKernan B."/>
            <person name="McKernan K."/>
            <person name="Mendez-Lago M."/>
            <person name="Minx P."/>
            <person name="Mollenhauer M.U."/>
            <person name="Montooth K."/>
            <person name="Mount S.M."/>
            <person name="Mu X."/>
            <person name="Myers E."/>
            <person name="Negre B."/>
            <person name="Newfeld S."/>
            <person name="Nielsen R."/>
            <person name="Noor M.A."/>
            <person name="O'Grady P."/>
            <person name="Pachter L."/>
            <person name="Papaceit M."/>
            <person name="Parisi M.J."/>
            <person name="Parisi M."/>
            <person name="Parts L."/>
            <person name="Pedersen J.S."/>
            <person name="Pesole G."/>
            <person name="Phillippy A.M."/>
            <person name="Ponting C.P."/>
            <person name="Pop M."/>
            <person name="Porcelli D."/>
            <person name="Powell J.R."/>
            <person name="Prohaska S."/>
            <person name="Pruitt K."/>
            <person name="Puig M."/>
            <person name="Quesneville H."/>
            <person name="Ram K.R."/>
            <person name="Rand D."/>
            <person name="Rasmussen M.D."/>
            <person name="Reed L.K."/>
            <person name="Reenan R."/>
            <person name="Reily A."/>
            <person name="Remington K.A."/>
            <person name="Rieger T.T."/>
            <person name="Ritchie M.G."/>
            <person name="Robin C."/>
            <person name="Rogers Y.H."/>
            <person name="Rohde C."/>
            <person name="Rozas J."/>
            <person name="Rubenfield M.J."/>
            <person name="Ruiz A."/>
            <person name="Russo S."/>
            <person name="Salzberg S.L."/>
            <person name="Sanchez-Gracia A."/>
            <person name="Saranga D.J."/>
            <person name="Sato H."/>
            <person name="Schaeffer S.W."/>
            <person name="Schatz M.C."/>
            <person name="Schlenke T."/>
            <person name="Schwartz R."/>
            <person name="Segarra C."/>
            <person name="Singh R.S."/>
            <person name="Sirot L."/>
            <person name="Sirota M."/>
            <person name="Sisneros N.B."/>
            <person name="Smith C.D."/>
            <person name="Smith T.F."/>
            <person name="Spieth J."/>
            <person name="Stage D.E."/>
            <person name="Stark A."/>
            <person name="Stephan W."/>
            <person name="Strausberg R.L."/>
            <person name="Strempel S."/>
            <person name="Sturgill D."/>
            <person name="Sutton G."/>
            <person name="Sutton G.G."/>
            <person name="Tao W."/>
            <person name="Teichmann S."/>
            <person name="Tobari Y.N."/>
            <person name="Tomimura Y."/>
            <person name="Tsolas J.M."/>
            <person name="Valente V.L."/>
            <person name="Venter E."/>
            <person name="Venter J.C."/>
            <person name="Vicario S."/>
            <person name="Vieira F.G."/>
            <person name="Vilella A.J."/>
            <person name="Villasante A."/>
            <person name="Walenz B."/>
            <person name="Wang J."/>
            <person name="Wasserman M."/>
            <person name="Watts T."/>
            <person name="Wilson D."/>
            <person name="Wilson R.K."/>
            <person name="Wing R.A."/>
            <person name="Wolfner M.F."/>
            <person name="Wong A."/>
            <person name="Wong G.K."/>
            <person name="Wu C.I."/>
            <person name="Wu G."/>
            <person name="Yamamoto D."/>
            <person name="Yang H.P."/>
            <person name="Yang S.P."/>
            <person name="Yorke J.A."/>
            <person name="Yoshida K."/>
            <person name="Zdobnov E."/>
            <person name="Zhang P."/>
            <person name="Zhang Y."/>
            <person name="Zimin A.V."/>
            <person name="Baldwin J."/>
            <person name="Abdouelleil A."/>
            <person name="Abdulkadir J."/>
            <person name="Abebe A."/>
            <person name="Abera B."/>
            <person name="Abreu J."/>
            <person name="Acer S.C."/>
            <person name="Aftuck L."/>
            <person name="Alexander A."/>
            <person name="An P."/>
            <person name="Anderson E."/>
            <person name="Anderson S."/>
            <person name="Arachi H."/>
            <person name="Azer M."/>
            <person name="Bachantsang P."/>
            <person name="Barry A."/>
            <person name="Bayul T."/>
            <person name="Berlin A."/>
            <person name="Bessette D."/>
            <person name="Bloom T."/>
            <person name="Blye J."/>
            <person name="Boguslavskiy L."/>
            <person name="Bonnet C."/>
            <person name="Boukhgalter B."/>
            <person name="Bourzgui I."/>
            <person name="Brown A."/>
            <person name="Cahill P."/>
            <person name="Channer S."/>
            <person name="Cheshatsang Y."/>
            <person name="Chuda L."/>
            <person name="Citroen M."/>
            <person name="Collymore A."/>
            <person name="Cooke P."/>
            <person name="Costello M."/>
            <person name="D'Aco K."/>
            <person name="Daza R."/>
            <person name="De Haan G."/>
            <person name="DeGray S."/>
            <person name="DeMaso C."/>
            <person name="Dhargay N."/>
            <person name="Dooley K."/>
            <person name="Dooley E."/>
            <person name="Doricent M."/>
            <person name="Dorje P."/>
            <person name="Dorjee K."/>
            <person name="Dupes A."/>
            <person name="Elong R."/>
            <person name="Falk J."/>
            <person name="Farina A."/>
            <person name="Faro S."/>
            <person name="Ferguson D."/>
            <person name="Fisher S."/>
            <person name="Foley C.D."/>
            <person name="Franke A."/>
            <person name="Friedrich D."/>
            <person name="Gadbois L."/>
            <person name="Gearin G."/>
            <person name="Gearin C.R."/>
            <person name="Giannoukos G."/>
            <person name="Goode T."/>
            <person name="Graham J."/>
            <person name="Grandbois E."/>
            <person name="Grewal S."/>
            <person name="Gyaltsen K."/>
            <person name="Hafez N."/>
            <person name="Hagos B."/>
            <person name="Hall J."/>
            <person name="Henson C."/>
            <person name="Hollinger A."/>
            <person name="Honan T."/>
            <person name="Huard M.D."/>
            <person name="Hughes L."/>
            <person name="Hurhula B."/>
            <person name="Husby M.E."/>
            <person name="Kamat A."/>
            <person name="Kanga B."/>
            <person name="Kashin S."/>
            <person name="Khazanovich D."/>
            <person name="Kisner P."/>
            <person name="Lance K."/>
            <person name="Lara M."/>
            <person name="Lee W."/>
            <person name="Lennon N."/>
            <person name="Letendre F."/>
            <person name="LeVine R."/>
            <person name="Lipovsky A."/>
            <person name="Liu X."/>
            <person name="Liu J."/>
            <person name="Liu S."/>
            <person name="Lokyitsang T."/>
            <person name="Lokyitsang Y."/>
            <person name="Lubonja R."/>
            <person name="Lui A."/>
            <person name="MacDonald P."/>
            <person name="Magnisalis V."/>
            <person name="Maru K."/>
            <person name="Matthews C."/>
            <person name="McCusker W."/>
            <person name="McDonough S."/>
            <person name="Mehta T."/>
            <person name="Meldrim J."/>
            <person name="Meneus L."/>
            <person name="Mihai O."/>
            <person name="Mihalev A."/>
            <person name="Mihova T."/>
            <person name="Mittelman R."/>
            <person name="Mlenga V."/>
            <person name="Montmayeur A."/>
            <person name="Mulrain L."/>
            <person name="Navidi A."/>
            <person name="Naylor J."/>
            <person name="Negash T."/>
            <person name="Nguyen T."/>
            <person name="Nguyen N."/>
            <person name="Nicol R."/>
            <person name="Norbu C."/>
            <person name="Norbu N."/>
            <person name="Novod N."/>
            <person name="O'Neill B."/>
            <person name="Osman S."/>
            <person name="Markiewicz E."/>
            <person name="Oyono O.L."/>
            <person name="Patti C."/>
            <person name="Phunkhang P."/>
            <person name="Pierre F."/>
            <person name="Priest M."/>
            <person name="Raghuraman S."/>
            <person name="Rege F."/>
            <person name="Reyes R."/>
            <person name="Rise C."/>
            <person name="Rogov P."/>
            <person name="Ross K."/>
            <person name="Ryan E."/>
            <person name="Settipalli S."/>
            <person name="Shea T."/>
            <person name="Sherpa N."/>
            <person name="Shi L."/>
            <person name="Shih D."/>
            <person name="Sparrow T."/>
            <person name="Spaulding J."/>
            <person name="Stalker J."/>
            <person name="Stange-Thomann N."/>
            <person name="Stavropoulos S."/>
            <person name="Stone C."/>
            <person name="Strader C."/>
            <person name="Tesfaye S."/>
            <person name="Thomson T."/>
            <person name="Thoulutsang Y."/>
            <person name="Thoulutsang D."/>
            <person name="Topham K."/>
            <person name="Topping I."/>
            <person name="Tsamla T."/>
            <person name="Vassiliev H."/>
            <person name="Vo A."/>
            <person name="Wangchuk T."/>
            <person name="Wangdi T."/>
            <person name="Weiand M."/>
            <person name="Wilkinson J."/>
            <person name="Wilson A."/>
            <person name="Yadav S."/>
            <person name="Young G."/>
            <person name="Yu Q."/>
            <person name="Zembek L."/>
            <person name="Zhong D."/>
            <person name="Zimmer A."/>
            <person name="Zwirko Z."/>
            <person name="Jaffe D.B."/>
            <person name="Alvarez P."/>
            <person name="Brockman W."/>
            <person name="Butler J."/>
            <person name="Chin C."/>
            <person name="Gnerre S."/>
            <person name="Grabherr M."/>
            <person name="Kleber M."/>
            <person name="Mauceli E."/>
            <person name="MacCallum I."/>
        </authorList>
    </citation>
    <scope>NUCLEOTIDE SEQUENCE [LARGE SCALE GENOMIC DNA]</scope>
    <source>
        <strain evidence="9">TSC#15081-1352.22</strain>
        <strain evidence="13">Tucson 15081-1352.22</strain>
    </source>
</reference>
<dbReference type="OrthoDB" id="5948587at2759"/>
<dbReference type="GO" id="GO:0044719">
    <property type="term" value="P:regulation of imaginal disc-derived wing size"/>
    <property type="evidence" value="ECO:0007669"/>
    <property type="project" value="EnsemblMetazoa"/>
</dbReference>
<reference evidence="9" key="2">
    <citation type="journal article" date="2008" name="Bioinformatics">
        <title>Assembly reconciliation.</title>
        <authorList>
            <person name="Zimin A.V."/>
            <person name="Smith D.R."/>
            <person name="Sutton G."/>
            <person name="Yorke J.A."/>
        </authorList>
    </citation>
    <scope>NUCLEOTIDE SEQUENCE</scope>
    <source>
        <strain evidence="9">TSC#15081-1352.22</strain>
    </source>
</reference>
<dbReference type="PANTHER" id="PTHR11848:SF262">
    <property type="entry name" value="LD29161P"/>
    <property type="match status" value="1"/>
</dbReference>
<dbReference type="FunCoup" id="A0A0Q9XQJ2">
    <property type="interactions" value="81"/>
</dbReference>
<keyword evidence="7" id="KW-1133">Transmembrane helix</keyword>
<reference evidence="9" key="3">
    <citation type="submission" date="2015-11" db="EMBL/GenBank/DDBJ databases">
        <authorList>
            <consortium name="FlyBase"/>
        </authorList>
    </citation>
    <scope>NUCLEOTIDE SEQUENCE</scope>
    <source>
        <strain evidence="9">TSC#15081-1352.22</strain>
    </source>
</reference>
<dbReference type="Gene3D" id="2.60.120.970">
    <property type="match status" value="1"/>
</dbReference>
<dbReference type="EMBL" id="CH933813">
    <property type="protein sequence ID" value="KRG07233.1"/>
    <property type="molecule type" value="Genomic_DNA"/>
</dbReference>